<accession>A0ACC2XTH6</accession>
<dbReference type="Proteomes" id="UP001234202">
    <property type="component" value="Unassembled WGS sequence"/>
</dbReference>
<evidence type="ECO:0000313" key="2">
    <source>
        <dbReference type="Proteomes" id="UP001234202"/>
    </source>
</evidence>
<gene>
    <name evidence="1" type="ORF">QFC24_001690</name>
</gene>
<protein>
    <submittedName>
        <fullName evidence="1">Uncharacterized protein</fullName>
    </submittedName>
</protein>
<dbReference type="EMBL" id="JASBWV010000004">
    <property type="protein sequence ID" value="KAJ9126660.1"/>
    <property type="molecule type" value="Genomic_DNA"/>
</dbReference>
<name>A0ACC2XTH6_9TREE</name>
<sequence>MSHLKRGVADNGMQQSDLLRLLEDLGTDSPIKPMEDYGLPSLIRPSSLAQYDGVTARSSTLSREGQLKPGSSPMERRASDSMIVPQSNHDIADVRERETPSPSYPYSRQPSRQQRGPTPPSGSSLSSIKSSYSGISQRSVDTYGLTDSATLNSLGSIAITPELTTQEEASSTTSGSGSSRFVPSAGRTFNRTVSAPLQMGRHETTANDEYEQLSLTNRKRAEQSRSAIPDSRRERHVRQPLSQDYGAVPSSSESSNAQDSYKTPALRRRVMDATVQGSTGGKRFAMKAQRPVRDASGSVVSDHSPSGEETQHREFADSRSAGESSSSRLMSLDSNPIKTSPRQRVHAIPSTIPEDSVEEATGTEIRHSPSTRFDPNAQTTVTNDTVRGQAHSGGSSPSNTATLPQAGRLVSADRRNVPSPPAHTISTARSDALNKENRDPYNTLEERPLEFPAADSKTWIQDKITVEPSYLPPLRSRVANPVSKQSSMNEPTSEDVKISCSEDNEPISETHRASAYQQHNQPAPISDLPLITPTIARSMNAIDHQMPMEQQQPIPPFVAYNAYQQAMTPMANGYPQMQIQQAPPTVSQLPAGRKAFTVNNKEYERLGILGRGGSSKVYSVLCPTKRTVMALKRVALERCDQETITNYMNEVALLNRLRGHDRIIQLMECQVIRSGSGRPKTLQMLMECGETDFSSLLDEQRGKPLNMNFVALYWQQMLEAVQAVHEQKVVHSDLKPANFVLVKGRLKIIDFGIAKAIANDTVNIQRDVQIGTVNYMSPEAVHKMKGQSVYKLSYPSDVWSLGCILYQMIYGNPPFHGIAGGAMIKMQVIGSGQHVIDFPERVTSKITDPQEGRVINTQQISIPYSARHTMRSCLSYRKEDRLAIPELLAHNFLKSGQDSVPELSDDQILMTKSQMRRLVDHVLRESQAGNDVGTWRQEVTSVG</sequence>
<comment type="caution">
    <text evidence="1">The sequence shown here is derived from an EMBL/GenBank/DDBJ whole genome shotgun (WGS) entry which is preliminary data.</text>
</comment>
<reference evidence="1" key="1">
    <citation type="submission" date="2023-04" db="EMBL/GenBank/DDBJ databases">
        <title>Draft Genome sequencing of Naganishia species isolated from polar environments using Oxford Nanopore Technology.</title>
        <authorList>
            <person name="Leo P."/>
            <person name="Venkateswaran K."/>
        </authorList>
    </citation>
    <scope>NUCLEOTIDE SEQUENCE</scope>
    <source>
        <strain evidence="1">DBVPG 5303</strain>
    </source>
</reference>
<evidence type="ECO:0000313" key="1">
    <source>
        <dbReference type="EMBL" id="KAJ9126660.1"/>
    </source>
</evidence>
<keyword evidence="2" id="KW-1185">Reference proteome</keyword>
<organism evidence="1 2">
    <name type="scientific">Naganishia onofrii</name>
    <dbReference type="NCBI Taxonomy" id="1851511"/>
    <lineage>
        <taxon>Eukaryota</taxon>
        <taxon>Fungi</taxon>
        <taxon>Dikarya</taxon>
        <taxon>Basidiomycota</taxon>
        <taxon>Agaricomycotina</taxon>
        <taxon>Tremellomycetes</taxon>
        <taxon>Filobasidiales</taxon>
        <taxon>Filobasidiaceae</taxon>
        <taxon>Naganishia</taxon>
    </lineage>
</organism>
<proteinExistence type="predicted"/>